<dbReference type="KEGG" id="bgt:106051220"/>
<feature type="domain" description="Transcobalamin-like C-terminal" evidence="2">
    <location>
        <begin position="86"/>
        <end position="159"/>
    </location>
</feature>
<evidence type="ECO:0000313" key="3">
    <source>
        <dbReference type="EnsemblMetazoa" id="BGLB031696-PA"/>
    </source>
</evidence>
<gene>
    <name evidence="3" type="primary">106051220</name>
</gene>
<dbReference type="PANTHER" id="PTHR10559">
    <property type="entry name" value="TRANSCOBALAMIN-1/GASTRIC INTRINSIC FACTOR"/>
    <property type="match status" value="1"/>
</dbReference>
<dbReference type="VEuPathDB" id="VectorBase:BGLB031696"/>
<reference evidence="3" key="1">
    <citation type="submission" date="2020-05" db="UniProtKB">
        <authorList>
            <consortium name="EnsemblMetazoa"/>
        </authorList>
    </citation>
    <scope>IDENTIFICATION</scope>
    <source>
        <strain evidence="3">BB02</strain>
    </source>
</reference>
<keyword evidence="1" id="KW-0732">Signal</keyword>
<evidence type="ECO:0000256" key="1">
    <source>
        <dbReference type="SAM" id="SignalP"/>
    </source>
</evidence>
<feature type="signal peptide" evidence="1">
    <location>
        <begin position="1"/>
        <end position="20"/>
    </location>
</feature>
<dbReference type="Proteomes" id="UP000076420">
    <property type="component" value="Unassembled WGS sequence"/>
</dbReference>
<evidence type="ECO:0000259" key="2">
    <source>
        <dbReference type="Pfam" id="PF14478"/>
    </source>
</evidence>
<organism evidence="3 4">
    <name type="scientific">Biomphalaria glabrata</name>
    <name type="common">Bloodfluke planorb</name>
    <name type="synonym">Freshwater snail</name>
    <dbReference type="NCBI Taxonomy" id="6526"/>
    <lineage>
        <taxon>Eukaryota</taxon>
        <taxon>Metazoa</taxon>
        <taxon>Spiralia</taxon>
        <taxon>Lophotrochozoa</taxon>
        <taxon>Mollusca</taxon>
        <taxon>Gastropoda</taxon>
        <taxon>Heterobranchia</taxon>
        <taxon>Euthyneura</taxon>
        <taxon>Panpulmonata</taxon>
        <taxon>Hygrophila</taxon>
        <taxon>Lymnaeoidea</taxon>
        <taxon>Planorbidae</taxon>
        <taxon>Biomphalaria</taxon>
    </lineage>
</organism>
<sequence>MIQRWLLFVVVVGFISASSAQSRLNKCKPKDRDSYPRKNETQCQLQQPACGLCGCLINVTLIAKNILQPPFFQISANIYNEPMRALLSFLQKAVDLVNGFKFRSTYFAGLGYFIDSINGLEGSIPNQTFWHFSSDGVALQCGASSYVPRNGETILFNFTTYQDGPMKKCL</sequence>
<dbReference type="InterPro" id="IPR027954">
    <property type="entry name" value="Transcobalamin-like_C"/>
</dbReference>
<dbReference type="InterPro" id="IPR051588">
    <property type="entry name" value="Cobalamin_Transport"/>
</dbReference>
<dbReference type="PANTHER" id="PTHR10559:SF18">
    <property type="entry name" value="TRANSCOBALAMIN II"/>
    <property type="match status" value="1"/>
</dbReference>
<protein>
    <recommendedName>
        <fullName evidence="2">Transcobalamin-like C-terminal domain-containing protein</fullName>
    </recommendedName>
</protein>
<feature type="chain" id="PRO_5012293577" description="Transcobalamin-like C-terminal domain-containing protein" evidence="1">
    <location>
        <begin position="21"/>
        <end position="170"/>
    </location>
</feature>
<dbReference type="VEuPathDB" id="VectorBase:BGLAX_028002"/>
<name>A0A2C9LJP2_BIOGL</name>
<dbReference type="EnsemblMetazoa" id="BGLB031696-RA">
    <property type="protein sequence ID" value="BGLB031696-PA"/>
    <property type="gene ID" value="BGLB031696"/>
</dbReference>
<accession>A0A2C9LJP2</accession>
<evidence type="ECO:0000313" key="4">
    <source>
        <dbReference type="Proteomes" id="UP000076420"/>
    </source>
</evidence>
<dbReference type="OrthoDB" id="6084164at2759"/>
<dbReference type="Pfam" id="PF14478">
    <property type="entry name" value="DUF4430"/>
    <property type="match status" value="1"/>
</dbReference>
<dbReference type="AlphaFoldDB" id="A0A2C9LJP2"/>
<dbReference type="Gene3D" id="2.170.130.30">
    <property type="match status" value="1"/>
</dbReference>
<proteinExistence type="predicted"/>